<feature type="region of interest" description="Disordered" evidence="2">
    <location>
        <begin position="83"/>
        <end position="103"/>
    </location>
</feature>
<keyword evidence="1" id="KW-0175">Coiled coil</keyword>
<keyword evidence="3" id="KW-0472">Membrane</keyword>
<reference evidence="4 5" key="1">
    <citation type="journal article" date="2019" name="Int. J. Syst. Evol. Microbiol.">
        <title>Anaerobacillus alkaliphilus sp. nov., a novel alkaliphilic and moderately halophilic bacterium.</title>
        <authorList>
            <person name="Borsodi A.K."/>
            <person name="Aszalos J.M."/>
            <person name="Bihari P."/>
            <person name="Nagy I."/>
            <person name="Schumann P."/>
            <person name="Sproer C."/>
            <person name="Kovacs A.L."/>
            <person name="Boka K."/>
            <person name="Dobosy P."/>
            <person name="Ovari M."/>
            <person name="Szili-Kovacs T."/>
            <person name="Toth E."/>
        </authorList>
    </citation>
    <scope>NUCLEOTIDE SEQUENCE [LARGE SCALE GENOMIC DNA]</scope>
    <source>
        <strain evidence="4 5">B16-10</strain>
    </source>
</reference>
<evidence type="ECO:0000313" key="5">
    <source>
        <dbReference type="Proteomes" id="UP000290649"/>
    </source>
</evidence>
<evidence type="ECO:0000313" key="4">
    <source>
        <dbReference type="EMBL" id="RXI98408.1"/>
    </source>
</evidence>
<sequence length="367" mass="40713">MDNTKKNDRRISIVLNGKEKLYEELEKDKQAYEEVLNEEIAATQEEERSEEFEWILSDPSQKKPATKVVDIGERRRDKKRLVGPYWDDGKSVDSPKLPSTKRKKKQNFEFKSLPLGLIGIVLSAIVVGVSFGFMMLTIFTGEKGDPLVTPTTTPVQSQPQVEAPIVMTPGQIPILGVEVVQGGAYSLLEKGQEVSQELISQGFAAAVTQNTDPVFLFIGLGLDKEQAAVVAEKYRENGQEVYLKPYAVTATGIIETQEQASYLETGVDLYQQLTLLAVNGMATGGSLITDETLNELTETYKTLISIVDPFLTNDIHQQNAVIFQTALTGAYESIKGYASTNNQSNLWKAQQYLLDGLFAYENLIKNL</sequence>
<keyword evidence="5" id="KW-1185">Reference proteome</keyword>
<protein>
    <recommendedName>
        <fullName evidence="6">SPOR domain-containing protein</fullName>
    </recommendedName>
</protein>
<feature type="region of interest" description="Disordered" evidence="2">
    <location>
        <begin position="42"/>
        <end position="66"/>
    </location>
</feature>
<proteinExistence type="predicted"/>
<dbReference type="Proteomes" id="UP000290649">
    <property type="component" value="Unassembled WGS sequence"/>
</dbReference>
<dbReference type="OrthoDB" id="2964557at2"/>
<dbReference type="EMBL" id="QOUX01000046">
    <property type="protein sequence ID" value="RXI98408.1"/>
    <property type="molecule type" value="Genomic_DNA"/>
</dbReference>
<evidence type="ECO:0000256" key="1">
    <source>
        <dbReference type="SAM" id="Coils"/>
    </source>
</evidence>
<dbReference type="AlphaFoldDB" id="A0A4Q0VQ65"/>
<keyword evidence="3" id="KW-0812">Transmembrane</keyword>
<feature type="coiled-coil region" evidence="1">
    <location>
        <begin position="15"/>
        <end position="42"/>
    </location>
</feature>
<dbReference type="RefSeq" id="WP_129079764.1">
    <property type="nucleotide sequence ID" value="NZ_QOUX01000046.1"/>
</dbReference>
<accession>A0A4Q0VQ65</accession>
<evidence type="ECO:0000256" key="2">
    <source>
        <dbReference type="SAM" id="MobiDB-lite"/>
    </source>
</evidence>
<gene>
    <name evidence="4" type="ORF">DS745_18965</name>
</gene>
<comment type="caution">
    <text evidence="4">The sequence shown here is derived from an EMBL/GenBank/DDBJ whole genome shotgun (WGS) entry which is preliminary data.</text>
</comment>
<keyword evidence="3" id="KW-1133">Transmembrane helix</keyword>
<evidence type="ECO:0000256" key="3">
    <source>
        <dbReference type="SAM" id="Phobius"/>
    </source>
</evidence>
<organism evidence="4 5">
    <name type="scientific">Anaerobacillus alkaliphilus</name>
    <dbReference type="NCBI Taxonomy" id="1548597"/>
    <lineage>
        <taxon>Bacteria</taxon>
        <taxon>Bacillati</taxon>
        <taxon>Bacillota</taxon>
        <taxon>Bacilli</taxon>
        <taxon>Bacillales</taxon>
        <taxon>Bacillaceae</taxon>
        <taxon>Anaerobacillus</taxon>
    </lineage>
</organism>
<evidence type="ECO:0008006" key="6">
    <source>
        <dbReference type="Google" id="ProtNLM"/>
    </source>
</evidence>
<feature type="transmembrane region" description="Helical" evidence="3">
    <location>
        <begin position="112"/>
        <end position="139"/>
    </location>
</feature>
<name>A0A4Q0VQ65_9BACI</name>